<organism evidence="2 3">
    <name type="scientific">Arachis hypogaea</name>
    <name type="common">Peanut</name>
    <dbReference type="NCBI Taxonomy" id="3818"/>
    <lineage>
        <taxon>Eukaryota</taxon>
        <taxon>Viridiplantae</taxon>
        <taxon>Streptophyta</taxon>
        <taxon>Embryophyta</taxon>
        <taxon>Tracheophyta</taxon>
        <taxon>Spermatophyta</taxon>
        <taxon>Magnoliopsida</taxon>
        <taxon>eudicotyledons</taxon>
        <taxon>Gunneridae</taxon>
        <taxon>Pentapetalae</taxon>
        <taxon>rosids</taxon>
        <taxon>fabids</taxon>
        <taxon>Fabales</taxon>
        <taxon>Fabaceae</taxon>
        <taxon>Papilionoideae</taxon>
        <taxon>50 kb inversion clade</taxon>
        <taxon>dalbergioids sensu lato</taxon>
        <taxon>Dalbergieae</taxon>
        <taxon>Pterocarpus clade</taxon>
        <taxon>Arachis</taxon>
    </lineage>
</organism>
<evidence type="ECO:0000313" key="2">
    <source>
        <dbReference type="EMBL" id="RYQ83357.1"/>
    </source>
</evidence>
<reference evidence="2 3" key="1">
    <citation type="submission" date="2019-01" db="EMBL/GenBank/DDBJ databases">
        <title>Sequencing of cultivated peanut Arachis hypogaea provides insights into genome evolution and oil improvement.</title>
        <authorList>
            <person name="Chen X."/>
        </authorList>
    </citation>
    <scope>NUCLEOTIDE SEQUENCE [LARGE SCALE GENOMIC DNA]</scope>
    <source>
        <strain evidence="3">cv. Fuhuasheng</strain>
        <tissue evidence="2">Leaves</tissue>
    </source>
</reference>
<protein>
    <recommendedName>
        <fullName evidence="1">Aminotransferase-like plant mobile domain-containing protein</fullName>
    </recommendedName>
</protein>
<feature type="domain" description="Aminotransferase-like plant mobile" evidence="1">
    <location>
        <begin position="17"/>
        <end position="91"/>
    </location>
</feature>
<evidence type="ECO:0000259" key="1">
    <source>
        <dbReference type="Pfam" id="PF10536"/>
    </source>
</evidence>
<dbReference type="PANTHER" id="PTHR46033:SF82">
    <property type="entry name" value="AMINOTRANSFERASE-LIKE PLANT MOBILE DOMAIN-CONTAINING PROTEIN"/>
    <property type="match status" value="1"/>
</dbReference>
<dbReference type="EMBL" id="SDMP01000020">
    <property type="protein sequence ID" value="RYQ83357.1"/>
    <property type="molecule type" value="Genomic_DNA"/>
</dbReference>
<dbReference type="PANTHER" id="PTHR46033">
    <property type="entry name" value="PROTEIN MAIN-LIKE 2"/>
    <property type="match status" value="1"/>
</dbReference>
<sequence>MQETFSDLLEGADEETVRRYARAYIMMLLSTQLFGDKFGTCMHIRWLSYVASLEYMGRYSWGSTTLSWLYRCLCHMANKHVVKLTGPLQLL</sequence>
<dbReference type="GO" id="GO:0010073">
    <property type="term" value="P:meristem maintenance"/>
    <property type="evidence" value="ECO:0007669"/>
    <property type="project" value="InterPro"/>
</dbReference>
<accession>A0A444X0Z0</accession>
<dbReference type="Pfam" id="PF10536">
    <property type="entry name" value="PMD"/>
    <property type="match status" value="1"/>
</dbReference>
<dbReference type="Proteomes" id="UP000289738">
    <property type="component" value="Chromosome B10"/>
</dbReference>
<dbReference type="AlphaFoldDB" id="A0A444X0Z0"/>
<comment type="caution">
    <text evidence="2">The sequence shown here is derived from an EMBL/GenBank/DDBJ whole genome shotgun (WGS) entry which is preliminary data.</text>
</comment>
<name>A0A444X0Z0_ARAHY</name>
<keyword evidence="3" id="KW-1185">Reference proteome</keyword>
<dbReference type="InterPro" id="IPR044824">
    <property type="entry name" value="MAIN-like"/>
</dbReference>
<dbReference type="InterPro" id="IPR019557">
    <property type="entry name" value="AminoTfrase-like_pln_mobile"/>
</dbReference>
<gene>
    <name evidence="2" type="ORF">Ahy_B10g102000</name>
</gene>
<proteinExistence type="predicted"/>
<evidence type="ECO:0000313" key="3">
    <source>
        <dbReference type="Proteomes" id="UP000289738"/>
    </source>
</evidence>